<dbReference type="EMBL" id="CAHIKZ030000288">
    <property type="protein sequence ID" value="CAE1166546.1"/>
    <property type="molecule type" value="Genomic_DNA"/>
</dbReference>
<accession>A0A812AXS8</accession>
<dbReference type="Proteomes" id="UP000597762">
    <property type="component" value="Unassembled WGS sequence"/>
</dbReference>
<evidence type="ECO:0000313" key="2">
    <source>
        <dbReference type="EMBL" id="CAE1166546.1"/>
    </source>
</evidence>
<gene>
    <name evidence="2" type="ORF">SPHA_8932</name>
</gene>
<reference evidence="2" key="1">
    <citation type="submission" date="2021-01" db="EMBL/GenBank/DDBJ databases">
        <authorList>
            <person name="Li R."/>
            <person name="Bekaert M."/>
        </authorList>
    </citation>
    <scope>NUCLEOTIDE SEQUENCE</scope>
    <source>
        <strain evidence="2">Farmed</strain>
    </source>
</reference>
<dbReference type="AlphaFoldDB" id="A0A812AXS8"/>
<protein>
    <submittedName>
        <fullName evidence="2">Uncharacterized protein</fullName>
    </submittedName>
</protein>
<comment type="caution">
    <text evidence="2">The sequence shown here is derived from an EMBL/GenBank/DDBJ whole genome shotgun (WGS) entry which is preliminary data.</text>
</comment>
<evidence type="ECO:0000256" key="1">
    <source>
        <dbReference type="SAM" id="MobiDB-lite"/>
    </source>
</evidence>
<sequence>MAASCDSCRNFWGASLAFPLFPPASSEGLLCLFPGVTLSFLIGDGAGGFVLAKGIFFGEKERALAEALGCFFNLDGEDGAEDEGREESVGDDGDDDFGAGEAGVEEDDFDADDDDNVGVVKDSFNFIIAWILSNDGSLTVHGTVTEVSPVRLRGGGGVHVCGRTSLRGSIRCCLALPFTLADNLQSPSFSLVRGEDSNTESDDFPLLVLIVG</sequence>
<organism evidence="2 3">
    <name type="scientific">Acanthosepion pharaonis</name>
    <name type="common">Pharaoh cuttlefish</name>
    <name type="synonym">Sepia pharaonis</name>
    <dbReference type="NCBI Taxonomy" id="158019"/>
    <lineage>
        <taxon>Eukaryota</taxon>
        <taxon>Metazoa</taxon>
        <taxon>Spiralia</taxon>
        <taxon>Lophotrochozoa</taxon>
        <taxon>Mollusca</taxon>
        <taxon>Cephalopoda</taxon>
        <taxon>Coleoidea</taxon>
        <taxon>Decapodiformes</taxon>
        <taxon>Sepiida</taxon>
        <taxon>Sepiina</taxon>
        <taxon>Sepiidae</taxon>
        <taxon>Acanthosepion</taxon>
    </lineage>
</organism>
<keyword evidence="3" id="KW-1185">Reference proteome</keyword>
<feature type="region of interest" description="Disordered" evidence="1">
    <location>
        <begin position="79"/>
        <end position="108"/>
    </location>
</feature>
<proteinExistence type="predicted"/>
<name>A0A812AXS8_ACAPH</name>
<evidence type="ECO:0000313" key="3">
    <source>
        <dbReference type="Proteomes" id="UP000597762"/>
    </source>
</evidence>